<dbReference type="Pfam" id="PF13649">
    <property type="entry name" value="Methyltransf_25"/>
    <property type="match status" value="1"/>
</dbReference>
<accession>A0ABW5PLQ1</accession>
<dbReference type="Proteomes" id="UP001597541">
    <property type="component" value="Unassembled WGS sequence"/>
</dbReference>
<keyword evidence="2" id="KW-0808">Transferase</keyword>
<dbReference type="GO" id="GO:0008168">
    <property type="term" value="F:methyltransferase activity"/>
    <property type="evidence" value="ECO:0007669"/>
    <property type="project" value="UniProtKB-KW"/>
</dbReference>
<dbReference type="RefSeq" id="WP_377606447.1">
    <property type="nucleotide sequence ID" value="NZ_JBHUME010000015.1"/>
</dbReference>
<reference evidence="3" key="1">
    <citation type="journal article" date="2019" name="Int. J. Syst. Evol. Microbiol.">
        <title>The Global Catalogue of Microorganisms (GCM) 10K type strain sequencing project: providing services to taxonomists for standard genome sequencing and annotation.</title>
        <authorList>
            <consortium name="The Broad Institute Genomics Platform"/>
            <consortium name="The Broad Institute Genome Sequencing Center for Infectious Disease"/>
            <person name="Wu L."/>
            <person name="Ma J."/>
        </authorList>
    </citation>
    <scope>NUCLEOTIDE SEQUENCE [LARGE SCALE GENOMIC DNA]</scope>
    <source>
        <strain evidence="3">KCTC 3950</strain>
    </source>
</reference>
<comment type="caution">
    <text evidence="2">The sequence shown here is derived from an EMBL/GenBank/DDBJ whole genome shotgun (WGS) entry which is preliminary data.</text>
</comment>
<name>A0ABW5PLQ1_9BACL</name>
<dbReference type="InterPro" id="IPR029063">
    <property type="entry name" value="SAM-dependent_MTases_sf"/>
</dbReference>
<dbReference type="CDD" id="cd02440">
    <property type="entry name" value="AdoMet_MTases"/>
    <property type="match status" value="1"/>
</dbReference>
<dbReference type="EMBL" id="JBHUME010000015">
    <property type="protein sequence ID" value="MFD2614997.1"/>
    <property type="molecule type" value="Genomic_DNA"/>
</dbReference>
<sequence>MNSTDYKNFYNKVGKINGWDFSKLKTTSEGERWNFFQEVAKRCRKSDLLLDIGTGGGEALLSIADAALLLVGIDRSEGMIQTALENLKKSSASNVRFVQMDAGRLHFPQPFFQVVSCRHSEFYGDEVWNILAPDGVFLTQQVGEHDKANLKEAFGRGQEYGTEKGALKKKYLSELAEAGFTEIQSFEYDAAHYFETYEDLVFFLKYTPVIPDFGRMESDFDILQKFVETNLSEKGIRTNMERFMIIARK</sequence>
<gene>
    <name evidence="2" type="ORF">ACFSUF_21505</name>
</gene>
<keyword evidence="2" id="KW-0489">Methyltransferase</keyword>
<dbReference type="PANTHER" id="PTHR43460:SF1">
    <property type="entry name" value="METHYLTRANSFERASE TYPE 11 DOMAIN-CONTAINING PROTEIN"/>
    <property type="match status" value="1"/>
</dbReference>
<evidence type="ECO:0000313" key="2">
    <source>
        <dbReference type="EMBL" id="MFD2614997.1"/>
    </source>
</evidence>
<keyword evidence="3" id="KW-1185">Reference proteome</keyword>
<dbReference type="PANTHER" id="PTHR43460">
    <property type="entry name" value="METHYLTRANSFERASE"/>
    <property type="match status" value="1"/>
</dbReference>
<evidence type="ECO:0000259" key="1">
    <source>
        <dbReference type="Pfam" id="PF13649"/>
    </source>
</evidence>
<dbReference type="SUPFAM" id="SSF53335">
    <property type="entry name" value="S-adenosyl-L-methionine-dependent methyltransferases"/>
    <property type="match status" value="1"/>
</dbReference>
<dbReference type="Gene3D" id="3.40.50.150">
    <property type="entry name" value="Vaccinia Virus protein VP39"/>
    <property type="match status" value="1"/>
</dbReference>
<dbReference type="GO" id="GO:0032259">
    <property type="term" value="P:methylation"/>
    <property type="evidence" value="ECO:0007669"/>
    <property type="project" value="UniProtKB-KW"/>
</dbReference>
<proteinExistence type="predicted"/>
<dbReference type="InterPro" id="IPR041698">
    <property type="entry name" value="Methyltransf_25"/>
</dbReference>
<dbReference type="InterPro" id="IPR052939">
    <property type="entry name" value="23S_rRNA_MeTrnsfrase_RlmA"/>
</dbReference>
<dbReference type="EC" id="2.1.1.-" evidence="2"/>
<evidence type="ECO:0000313" key="3">
    <source>
        <dbReference type="Proteomes" id="UP001597541"/>
    </source>
</evidence>
<protein>
    <submittedName>
        <fullName evidence="2">Class I SAM-dependent methyltransferase</fullName>
        <ecNumber evidence="2">2.1.1.-</ecNumber>
    </submittedName>
</protein>
<organism evidence="2 3">
    <name type="scientific">Paenibacillus gansuensis</name>
    <dbReference type="NCBI Taxonomy" id="306542"/>
    <lineage>
        <taxon>Bacteria</taxon>
        <taxon>Bacillati</taxon>
        <taxon>Bacillota</taxon>
        <taxon>Bacilli</taxon>
        <taxon>Bacillales</taxon>
        <taxon>Paenibacillaceae</taxon>
        <taxon>Paenibacillus</taxon>
    </lineage>
</organism>
<feature type="domain" description="Methyltransferase" evidence="1">
    <location>
        <begin position="50"/>
        <end position="123"/>
    </location>
</feature>